<dbReference type="InterPro" id="IPR008271">
    <property type="entry name" value="Ser/Thr_kinase_AS"/>
</dbReference>
<dbReference type="PROSITE" id="PS00108">
    <property type="entry name" value="PROTEIN_KINASE_ST"/>
    <property type="match status" value="1"/>
</dbReference>
<reference evidence="3 4" key="2">
    <citation type="submission" date="2024-07" db="EMBL/GenBank/DDBJ databases">
        <authorList>
            <person name="Akdeniz Z."/>
        </authorList>
    </citation>
    <scope>NUCLEOTIDE SEQUENCE [LARGE SCALE GENOMIC DNA]</scope>
</reference>
<dbReference type="InterPro" id="IPR000719">
    <property type="entry name" value="Prot_kinase_dom"/>
</dbReference>
<sequence>MDNKSPSMLQLEPLIKETMQVVLPSQKYLKYQNEVLGVGSFKRVFKCLNVCDGKEYAWNEVGLEKLEPLTATKVFQEIAMYKQCNHPNIIKIFDCWFNDDNLLIFTTELIHGGSLYQFIHKVVPAIRLQVIQRWALQILDALAYLHSISIIHRDLKSQNIFIDYTSGTIKIGDLGLATCTYLTEIEVDKSKQSMVGTSEFMAPEIYTQKYDEKIDVYSFGHVMIELATKEFPYSECKHTMEIYHRVTQGIQPEALKKITNKQLNDLVTKATLMDPVQRPHAKQLIQHEFFTTIFTDEAIQAQPKEIQGPKKSSVLSSPNIVIDQLDVKQQLKNQGLQINQASQVQVTIQQPQQIDSHSPINPKVTIKITKKVCNDPETFMLQIICQINQNPVKSQMPASKNDKPDNLVKELIHLKGEFEPLKNELNQVVGKVFDQWNTSGVSVDAFFVL</sequence>
<dbReference type="EMBL" id="CATOUU010000773">
    <property type="protein sequence ID" value="CAI9947172.1"/>
    <property type="molecule type" value="Genomic_DNA"/>
</dbReference>
<dbReference type="InterPro" id="IPR011009">
    <property type="entry name" value="Kinase-like_dom_sf"/>
</dbReference>
<evidence type="ECO:0000313" key="4">
    <source>
        <dbReference type="Proteomes" id="UP001642409"/>
    </source>
</evidence>
<evidence type="ECO:0000259" key="1">
    <source>
        <dbReference type="PROSITE" id="PS50011"/>
    </source>
</evidence>
<dbReference type="InterPro" id="IPR050588">
    <property type="entry name" value="WNK_Ser-Thr_kinase"/>
</dbReference>
<evidence type="ECO:0000313" key="2">
    <source>
        <dbReference type="EMBL" id="CAI9947172.1"/>
    </source>
</evidence>
<dbReference type="GO" id="GO:0004672">
    <property type="term" value="F:protein kinase activity"/>
    <property type="evidence" value="ECO:0007669"/>
    <property type="project" value="InterPro"/>
</dbReference>
<evidence type="ECO:0000313" key="3">
    <source>
        <dbReference type="EMBL" id="CAL6065705.1"/>
    </source>
</evidence>
<dbReference type="Proteomes" id="UP001642409">
    <property type="component" value="Unassembled WGS sequence"/>
</dbReference>
<keyword evidence="3" id="KW-0808">Transferase</keyword>
<dbReference type="Gene3D" id="3.30.200.20">
    <property type="entry name" value="Phosphorylase Kinase, domain 1"/>
    <property type="match status" value="1"/>
</dbReference>
<keyword evidence="3" id="KW-0418">Kinase</keyword>
<dbReference type="PROSITE" id="PS50011">
    <property type="entry name" value="PROTEIN_KINASE_DOM"/>
    <property type="match status" value="1"/>
</dbReference>
<dbReference type="EMBL" id="CAXDID020000256">
    <property type="protein sequence ID" value="CAL6065705.1"/>
    <property type="molecule type" value="Genomic_DNA"/>
</dbReference>
<dbReference type="Pfam" id="PF00069">
    <property type="entry name" value="Pkinase"/>
    <property type="match status" value="1"/>
</dbReference>
<dbReference type="GO" id="GO:0005524">
    <property type="term" value="F:ATP binding"/>
    <property type="evidence" value="ECO:0007669"/>
    <property type="project" value="InterPro"/>
</dbReference>
<gene>
    <name evidence="2" type="ORF">HINF_LOCUS34817</name>
    <name evidence="3" type="ORF">HINF_LOCUS51970</name>
</gene>
<protein>
    <submittedName>
        <fullName evidence="3">Kinase</fullName>
    </submittedName>
    <submittedName>
        <fullName evidence="2">WNK</fullName>
    </submittedName>
</protein>
<dbReference type="SUPFAM" id="SSF56112">
    <property type="entry name" value="Protein kinase-like (PK-like)"/>
    <property type="match status" value="1"/>
</dbReference>
<comment type="caution">
    <text evidence="2">The sequence shown here is derived from an EMBL/GenBank/DDBJ whole genome shotgun (WGS) entry which is preliminary data.</text>
</comment>
<proteinExistence type="predicted"/>
<dbReference type="AlphaFoldDB" id="A0AA86UDU1"/>
<accession>A0AA86UDU1</accession>
<keyword evidence="4" id="KW-1185">Reference proteome</keyword>
<dbReference type="Gene3D" id="1.10.510.10">
    <property type="entry name" value="Transferase(Phosphotransferase) domain 1"/>
    <property type="match status" value="1"/>
</dbReference>
<dbReference type="PANTHER" id="PTHR13902">
    <property type="entry name" value="SERINE/THREONINE-PROTEIN KINASE WNK WITH NO LYSINE -RELATED"/>
    <property type="match status" value="1"/>
</dbReference>
<name>A0AA86UDU1_9EUKA</name>
<feature type="domain" description="Protein kinase" evidence="1">
    <location>
        <begin position="30"/>
        <end position="290"/>
    </location>
</feature>
<organism evidence="2">
    <name type="scientific">Hexamita inflata</name>
    <dbReference type="NCBI Taxonomy" id="28002"/>
    <lineage>
        <taxon>Eukaryota</taxon>
        <taxon>Metamonada</taxon>
        <taxon>Diplomonadida</taxon>
        <taxon>Hexamitidae</taxon>
        <taxon>Hexamitinae</taxon>
        <taxon>Hexamita</taxon>
    </lineage>
</organism>
<dbReference type="SMART" id="SM00220">
    <property type="entry name" value="S_TKc"/>
    <property type="match status" value="1"/>
</dbReference>
<reference evidence="2" key="1">
    <citation type="submission" date="2023-06" db="EMBL/GenBank/DDBJ databases">
        <authorList>
            <person name="Kurt Z."/>
        </authorList>
    </citation>
    <scope>NUCLEOTIDE SEQUENCE</scope>
</reference>